<dbReference type="Proteomes" id="UP000826462">
    <property type="component" value="Chromosome 2"/>
</dbReference>
<name>A0ABX8V0Y6_9BURK</name>
<comment type="subcellular location">
    <subcellularLocation>
        <location evidence="2 11">Cytoplasm</location>
    </subcellularLocation>
</comment>
<evidence type="ECO:0000256" key="8">
    <source>
        <dbReference type="ARBA" id="ARBA00022670"/>
    </source>
</evidence>
<feature type="domain" description="AB hydrolase-1" evidence="12">
    <location>
        <begin position="45"/>
        <end position="282"/>
    </location>
</feature>
<dbReference type="EMBL" id="CP080096">
    <property type="protein sequence ID" value="QYD73242.1"/>
    <property type="molecule type" value="Genomic_DNA"/>
</dbReference>
<dbReference type="PANTHER" id="PTHR43722:SF1">
    <property type="entry name" value="PROLINE IMINOPEPTIDASE"/>
    <property type="match status" value="1"/>
</dbReference>
<keyword evidence="14" id="KW-1185">Reference proteome</keyword>
<dbReference type="PANTHER" id="PTHR43722">
    <property type="entry name" value="PROLINE IMINOPEPTIDASE"/>
    <property type="match status" value="1"/>
</dbReference>
<dbReference type="EC" id="3.4.11.5" evidence="4 11"/>
<evidence type="ECO:0000256" key="3">
    <source>
        <dbReference type="ARBA" id="ARBA00010088"/>
    </source>
</evidence>
<keyword evidence="7 11" id="KW-0963">Cytoplasm</keyword>
<proteinExistence type="inferred from homology"/>
<dbReference type="InterPro" id="IPR000073">
    <property type="entry name" value="AB_hydrolase_1"/>
</dbReference>
<evidence type="ECO:0000256" key="10">
    <source>
        <dbReference type="ARBA" id="ARBA00029605"/>
    </source>
</evidence>
<evidence type="ECO:0000256" key="1">
    <source>
        <dbReference type="ARBA" id="ARBA00001585"/>
    </source>
</evidence>
<evidence type="ECO:0000256" key="4">
    <source>
        <dbReference type="ARBA" id="ARBA00012568"/>
    </source>
</evidence>
<dbReference type="PIRSF" id="PIRSF006431">
    <property type="entry name" value="Pept_S33"/>
    <property type="match status" value="1"/>
</dbReference>
<accession>A0ABX8V0Y6</accession>
<evidence type="ECO:0000256" key="2">
    <source>
        <dbReference type="ARBA" id="ARBA00004496"/>
    </source>
</evidence>
<dbReference type="RefSeq" id="WP_219802924.1">
    <property type="nucleotide sequence ID" value="NZ_CP080096.1"/>
</dbReference>
<dbReference type="SUPFAM" id="SSF53474">
    <property type="entry name" value="alpha/beta-Hydrolases"/>
    <property type="match status" value="1"/>
</dbReference>
<reference evidence="13 14" key="1">
    <citation type="submission" date="2021-07" db="EMBL/GenBank/DDBJ databases">
        <title>Paraburkholderia edwinii protects Aspergillus sp. from phenazines by acting as a toxin sponge.</title>
        <authorList>
            <person name="Dahlstrom K.M."/>
            <person name="Newman D.K."/>
        </authorList>
    </citation>
    <scope>NUCLEOTIDE SEQUENCE [LARGE SCALE GENOMIC DNA]</scope>
    <source>
        <strain evidence="13 14">Pe01</strain>
    </source>
</reference>
<protein>
    <recommendedName>
        <fullName evidence="5 11">Proline iminopeptidase</fullName>
        <shortName evidence="11">PIP</shortName>
        <ecNumber evidence="4 11">3.4.11.5</ecNumber>
    </recommendedName>
    <alternativeName>
        <fullName evidence="10 11">Prolyl aminopeptidase</fullName>
    </alternativeName>
</protein>
<sequence length="318" mass="35357">MIYLRDLYPPSTARESGWIDASGGHRVFWEAHGNPLGVPLLHLCGGPGGFPNRQDPRFFNPFGYRIVLIHPRGAGRSTPAASVEHNTIDDQISDIEQVRTLLGIERWIISGASWGTTLALVYAQTRRQRVRALLLRGVFLCTGNELEWLYGGGAGRLHPEAWEQFSGWTGATGRQDLLQAYGEVLNCGVPEEEYEAAYLWCAWEDHLAGLRDQERETGPETKAQELAMARISVHYFLNDGFLSPHQLLNNADQLHDIPGALIHGTRDEVTPIGVYALIKAWKKSVFHPIEGGTHLSSDHPGMIDCIIRNSSELMSLNS</sequence>
<gene>
    <name evidence="13" type="ORF">KZJ38_26735</name>
</gene>
<keyword evidence="8 11" id="KW-0645">Protease</keyword>
<dbReference type="InterPro" id="IPR005944">
    <property type="entry name" value="Pro_iminopeptidase"/>
</dbReference>
<organism evidence="13 14">
    <name type="scientific">Paraburkholderia edwinii</name>
    <dbReference type="NCBI Taxonomy" id="2861782"/>
    <lineage>
        <taxon>Bacteria</taxon>
        <taxon>Pseudomonadati</taxon>
        <taxon>Pseudomonadota</taxon>
        <taxon>Betaproteobacteria</taxon>
        <taxon>Burkholderiales</taxon>
        <taxon>Burkholderiaceae</taxon>
        <taxon>Paraburkholderia</taxon>
    </lineage>
</organism>
<dbReference type="PRINTS" id="PR00793">
    <property type="entry name" value="PROAMNOPTASE"/>
</dbReference>
<evidence type="ECO:0000256" key="9">
    <source>
        <dbReference type="ARBA" id="ARBA00022801"/>
    </source>
</evidence>
<dbReference type="Gene3D" id="3.40.50.1820">
    <property type="entry name" value="alpha/beta hydrolase"/>
    <property type="match status" value="1"/>
</dbReference>
<evidence type="ECO:0000256" key="11">
    <source>
        <dbReference type="PIRNR" id="PIRNR006431"/>
    </source>
</evidence>
<comment type="catalytic activity">
    <reaction evidence="1 11">
        <text>Release of N-terminal proline from a peptide.</text>
        <dbReference type="EC" id="3.4.11.5"/>
    </reaction>
</comment>
<dbReference type="Pfam" id="PF00561">
    <property type="entry name" value="Abhydrolase_1"/>
    <property type="match status" value="1"/>
</dbReference>
<evidence type="ECO:0000259" key="12">
    <source>
        <dbReference type="Pfam" id="PF00561"/>
    </source>
</evidence>
<dbReference type="InterPro" id="IPR029058">
    <property type="entry name" value="AB_hydrolase_fold"/>
</dbReference>
<evidence type="ECO:0000313" key="13">
    <source>
        <dbReference type="EMBL" id="QYD73242.1"/>
    </source>
</evidence>
<evidence type="ECO:0000256" key="6">
    <source>
        <dbReference type="ARBA" id="ARBA00022438"/>
    </source>
</evidence>
<dbReference type="GO" id="GO:0016787">
    <property type="term" value="F:hydrolase activity"/>
    <property type="evidence" value="ECO:0007669"/>
    <property type="project" value="UniProtKB-KW"/>
</dbReference>
<comment type="similarity">
    <text evidence="3 11">Belongs to the peptidase S33 family.</text>
</comment>
<dbReference type="InterPro" id="IPR002410">
    <property type="entry name" value="Peptidase_S33"/>
</dbReference>
<evidence type="ECO:0000256" key="7">
    <source>
        <dbReference type="ARBA" id="ARBA00022490"/>
    </source>
</evidence>
<evidence type="ECO:0000256" key="5">
    <source>
        <dbReference type="ARBA" id="ARBA00021843"/>
    </source>
</evidence>
<evidence type="ECO:0000313" key="14">
    <source>
        <dbReference type="Proteomes" id="UP000826462"/>
    </source>
</evidence>
<keyword evidence="9 11" id="KW-0378">Hydrolase</keyword>
<keyword evidence="6 11" id="KW-0031">Aminopeptidase</keyword>